<dbReference type="STRING" id="716544.wcw_0930"/>
<dbReference type="AlphaFoldDB" id="D6YVY0"/>
<proteinExistence type="predicted"/>
<dbReference type="HOGENOM" id="CLU_3384424_0_0_0"/>
<protein>
    <submittedName>
        <fullName evidence="1">Uncharacterized protein</fullName>
    </submittedName>
</protein>
<gene>
    <name evidence="1" type="ordered locus">wcw_0930</name>
</gene>
<sequence length="33" mass="3714">MNRPGTQGTFFGSFSRDILGDTSWRLGDYVCDN</sequence>
<organism evidence="1 2">
    <name type="scientific">Waddlia chondrophila (strain ATCC VR-1470 / WSU 86-1044)</name>
    <dbReference type="NCBI Taxonomy" id="716544"/>
    <lineage>
        <taxon>Bacteria</taxon>
        <taxon>Pseudomonadati</taxon>
        <taxon>Chlamydiota</taxon>
        <taxon>Chlamydiia</taxon>
        <taxon>Parachlamydiales</taxon>
        <taxon>Waddliaceae</taxon>
        <taxon>Waddlia</taxon>
    </lineage>
</organism>
<evidence type="ECO:0000313" key="2">
    <source>
        <dbReference type="Proteomes" id="UP000001505"/>
    </source>
</evidence>
<dbReference type="Proteomes" id="UP000001505">
    <property type="component" value="Chromosome"/>
</dbReference>
<reference evidence="1 2" key="1">
    <citation type="journal article" date="2010" name="PLoS ONE">
        <title>The Waddlia genome: a window into chlamydial biology.</title>
        <authorList>
            <person name="Bertelli C."/>
            <person name="Collyn F."/>
            <person name="Croxatto A."/>
            <person name="Ruckert C."/>
            <person name="Polkinghorne A."/>
            <person name="Kebbi-Beghdadi C."/>
            <person name="Goesmann A."/>
            <person name="Vaughan L."/>
            <person name="Greub G."/>
        </authorList>
    </citation>
    <scope>NUCLEOTIDE SEQUENCE [LARGE SCALE GENOMIC DNA]</scope>
    <source>
        <strain evidence="2">ATCC VR-1470 / WSU 86-1044</strain>
    </source>
</reference>
<dbReference type="EMBL" id="CP001928">
    <property type="protein sequence ID" value="ADI38291.1"/>
    <property type="molecule type" value="Genomic_DNA"/>
</dbReference>
<dbReference type="KEGG" id="wch:wcw_0930"/>
<name>D6YVY0_WADCW</name>
<keyword evidence="2" id="KW-1185">Reference proteome</keyword>
<accession>D6YVY0</accession>
<dbReference type="eggNOG" id="COG3209">
    <property type="taxonomic scope" value="Bacteria"/>
</dbReference>
<evidence type="ECO:0000313" key="1">
    <source>
        <dbReference type="EMBL" id="ADI38291.1"/>
    </source>
</evidence>